<organism evidence="1">
    <name type="scientific">uncultured Craurococcus sp</name>
    <dbReference type="NCBI Taxonomy" id="1135998"/>
    <lineage>
        <taxon>Bacteria</taxon>
        <taxon>Pseudomonadati</taxon>
        <taxon>Pseudomonadota</taxon>
        <taxon>Alphaproteobacteria</taxon>
        <taxon>Acetobacterales</taxon>
        <taxon>Acetobacteraceae</taxon>
        <taxon>Craurococcus</taxon>
        <taxon>environmental samples</taxon>
    </lineage>
</organism>
<evidence type="ECO:0000313" key="1">
    <source>
        <dbReference type="EMBL" id="CAA9286201.1"/>
    </source>
</evidence>
<dbReference type="AlphaFoldDB" id="A0A6J4JSE4"/>
<accession>A0A6J4JSE4</accession>
<gene>
    <name evidence="1" type="ORF">AVDCRST_MAG27-4260</name>
</gene>
<proteinExistence type="predicted"/>
<sequence>MTIRRMPLVSPRLWRCRLVAGAGRCRRPLHGALARRFLLVQEHGCGRMRGEDQP</sequence>
<protein>
    <submittedName>
        <fullName evidence="1">Uncharacterized protein</fullName>
    </submittedName>
</protein>
<dbReference type="EMBL" id="CADCTD010000179">
    <property type="protein sequence ID" value="CAA9286201.1"/>
    <property type="molecule type" value="Genomic_DNA"/>
</dbReference>
<name>A0A6J4JSE4_9PROT</name>
<reference evidence="1" key="1">
    <citation type="submission" date="2020-02" db="EMBL/GenBank/DDBJ databases">
        <authorList>
            <person name="Meier V. D."/>
        </authorList>
    </citation>
    <scope>NUCLEOTIDE SEQUENCE</scope>
    <source>
        <strain evidence="1">AVDCRST_MAG27</strain>
    </source>
</reference>